<reference evidence="2 3" key="1">
    <citation type="journal article" date="2006" name="J. Bacteriol.">
        <title>The genome sequence of the obligately chemolithoautotrophic, facultatively anaerobic bacterium Thiobacillus denitrificans.</title>
        <authorList>
            <person name="Beller H.R."/>
            <person name="Chain P.S."/>
            <person name="Letain T.E."/>
            <person name="Chakicherla A."/>
            <person name="Larimer F.W."/>
            <person name="Richardson P.M."/>
            <person name="Coleman M.A."/>
            <person name="Wood A.P."/>
            <person name="Kelly D.P."/>
        </authorList>
    </citation>
    <scope>NUCLEOTIDE SEQUENCE [LARGE SCALE GENOMIC DNA]</scope>
    <source>
        <strain evidence="2 3">ATCC 25259</strain>
    </source>
</reference>
<protein>
    <recommendedName>
        <fullName evidence="4">DUF1425 domain-containing protein</fullName>
    </recommendedName>
</protein>
<dbReference type="KEGG" id="tbd:Tbd_2515"/>
<dbReference type="Pfam" id="PF07233">
    <property type="entry name" value="DUF1425"/>
    <property type="match status" value="1"/>
</dbReference>
<dbReference type="AlphaFoldDB" id="Q3SFY8"/>
<keyword evidence="1" id="KW-0732">Signal</keyword>
<name>Q3SFY8_THIDA</name>
<evidence type="ECO:0008006" key="4">
    <source>
        <dbReference type="Google" id="ProtNLM"/>
    </source>
</evidence>
<sequence length="136" mass="14873">MTLRKPLGGALAALSLWSAAVSVTPAAADTIASKIEAQGEMTYLKVAGLRQAVRNELLTIQAEVANDNEGQQTLYYRFRWLDADGFSVWDDEAWKPLLFHGKGRQVIQAVAPTPRATDFRLVVQSPENSTAPASTW</sequence>
<dbReference type="HOGENOM" id="CLU_145387_1_0_4"/>
<dbReference type="Proteomes" id="UP000008291">
    <property type="component" value="Chromosome"/>
</dbReference>
<proteinExistence type="predicted"/>
<keyword evidence="3" id="KW-1185">Reference proteome</keyword>
<evidence type="ECO:0000256" key="1">
    <source>
        <dbReference type="SAM" id="SignalP"/>
    </source>
</evidence>
<dbReference type="eggNOG" id="COG5633">
    <property type="taxonomic scope" value="Bacteria"/>
</dbReference>
<dbReference type="OrthoDB" id="9131561at2"/>
<evidence type="ECO:0000313" key="2">
    <source>
        <dbReference type="EMBL" id="AAZ98468.1"/>
    </source>
</evidence>
<dbReference type="RefSeq" id="WP_011313027.1">
    <property type="nucleotide sequence ID" value="NC_007404.1"/>
</dbReference>
<dbReference type="Gene3D" id="2.60.40.3230">
    <property type="match status" value="1"/>
</dbReference>
<dbReference type="EMBL" id="CP000116">
    <property type="protein sequence ID" value="AAZ98468.1"/>
    <property type="molecule type" value="Genomic_DNA"/>
</dbReference>
<feature type="chain" id="PRO_5004228828" description="DUF1425 domain-containing protein" evidence="1">
    <location>
        <begin position="29"/>
        <end position="136"/>
    </location>
</feature>
<organism evidence="2 3">
    <name type="scientific">Thiobacillus denitrificans (strain ATCC 25259 / T1)</name>
    <dbReference type="NCBI Taxonomy" id="292415"/>
    <lineage>
        <taxon>Bacteria</taxon>
        <taxon>Pseudomonadati</taxon>
        <taxon>Pseudomonadota</taxon>
        <taxon>Betaproteobacteria</taxon>
        <taxon>Nitrosomonadales</taxon>
        <taxon>Thiobacillaceae</taxon>
        <taxon>Thiobacillus</taxon>
    </lineage>
</organism>
<dbReference type="CDD" id="cd09030">
    <property type="entry name" value="DUF1425"/>
    <property type="match status" value="1"/>
</dbReference>
<gene>
    <name evidence="2" type="ordered locus">Tbd_2515</name>
</gene>
<dbReference type="InterPro" id="IPR010824">
    <property type="entry name" value="DUF1425"/>
</dbReference>
<accession>Q3SFY8</accession>
<dbReference type="InterPro" id="IPR038483">
    <property type="entry name" value="YcfL-like_sf"/>
</dbReference>
<feature type="signal peptide" evidence="1">
    <location>
        <begin position="1"/>
        <end position="28"/>
    </location>
</feature>
<dbReference type="STRING" id="292415.Tbd_2515"/>
<evidence type="ECO:0000313" key="3">
    <source>
        <dbReference type="Proteomes" id="UP000008291"/>
    </source>
</evidence>